<dbReference type="InterPro" id="IPR011856">
    <property type="entry name" value="tRNA_endonuc-like_dom_sf"/>
</dbReference>
<dbReference type="Proteomes" id="UP000182841">
    <property type="component" value="Unassembled WGS sequence"/>
</dbReference>
<keyword evidence="2" id="KW-1185">Reference proteome</keyword>
<proteinExistence type="predicted"/>
<dbReference type="RefSeq" id="WP_074998825.1">
    <property type="nucleotide sequence ID" value="NZ_FOGO01000002.1"/>
</dbReference>
<organism evidence="1 2">
    <name type="scientific">Streptomyces qinglanensis</name>
    <dbReference type="NCBI Taxonomy" id="943816"/>
    <lineage>
        <taxon>Bacteria</taxon>
        <taxon>Bacillati</taxon>
        <taxon>Actinomycetota</taxon>
        <taxon>Actinomycetes</taxon>
        <taxon>Kitasatosporales</taxon>
        <taxon>Streptomycetaceae</taxon>
        <taxon>Streptomyces</taxon>
    </lineage>
</organism>
<dbReference type="OrthoDB" id="4306678at2"/>
<protein>
    <submittedName>
        <fullName evidence="1">Uncharacterized protein</fullName>
    </submittedName>
</protein>
<reference evidence="2" key="1">
    <citation type="submission" date="2016-10" db="EMBL/GenBank/DDBJ databases">
        <authorList>
            <person name="Varghese N."/>
            <person name="Submissions S."/>
        </authorList>
    </citation>
    <scope>NUCLEOTIDE SEQUENCE [LARGE SCALE GENOMIC DNA]</scope>
    <source>
        <strain evidence="2">CGMCC 4.6825</strain>
    </source>
</reference>
<gene>
    <name evidence="1" type="ORF">SAMN05421870_10210</name>
</gene>
<dbReference type="EMBL" id="FOGO01000002">
    <property type="protein sequence ID" value="SER47463.1"/>
    <property type="molecule type" value="Genomic_DNA"/>
</dbReference>
<dbReference type="GO" id="GO:0003676">
    <property type="term" value="F:nucleic acid binding"/>
    <property type="evidence" value="ECO:0007669"/>
    <property type="project" value="InterPro"/>
</dbReference>
<name>A0A1H9PIS2_9ACTN</name>
<dbReference type="Gene3D" id="3.40.1350.10">
    <property type="match status" value="1"/>
</dbReference>
<evidence type="ECO:0000313" key="1">
    <source>
        <dbReference type="EMBL" id="SER47463.1"/>
    </source>
</evidence>
<evidence type="ECO:0000313" key="2">
    <source>
        <dbReference type="Proteomes" id="UP000182841"/>
    </source>
</evidence>
<dbReference type="AlphaFoldDB" id="A0A1H9PIS2"/>
<accession>A0A1H9PIS2</accession>
<sequence>MADDLAEDFAHECAIRDSYARRLVDFRPQERLVRTELMFPEVGLRADMKTVDTNNVLRVWEFKIQADYNGLGQVLTYLAMERKCSPGRQVRAVLAAFEFADSIIEANEILNLGIEMITLPSMLRRAGTVPSQVVDADNIPFIPPAVEPAES</sequence>